<feature type="transmembrane region" description="Helical" evidence="1">
    <location>
        <begin position="181"/>
        <end position="203"/>
    </location>
</feature>
<feature type="transmembrane region" description="Helical" evidence="1">
    <location>
        <begin position="215"/>
        <end position="234"/>
    </location>
</feature>
<feature type="transmembrane region" description="Helical" evidence="1">
    <location>
        <begin position="92"/>
        <end position="110"/>
    </location>
</feature>
<dbReference type="PANTHER" id="PTHR22911:SF137">
    <property type="entry name" value="SOLUTE CARRIER FAMILY 35 MEMBER G2-RELATED"/>
    <property type="match status" value="1"/>
</dbReference>
<dbReference type="Gene3D" id="1.10.3730.20">
    <property type="match status" value="1"/>
</dbReference>
<dbReference type="InterPro" id="IPR037185">
    <property type="entry name" value="EmrE-like"/>
</dbReference>
<protein>
    <submittedName>
        <fullName evidence="3">EamA domain-containing protein</fullName>
    </submittedName>
</protein>
<dbReference type="PANTHER" id="PTHR22911">
    <property type="entry name" value="ACYL-MALONYL CONDENSING ENZYME-RELATED"/>
    <property type="match status" value="1"/>
</dbReference>
<evidence type="ECO:0000256" key="1">
    <source>
        <dbReference type="SAM" id="Phobius"/>
    </source>
</evidence>
<feature type="domain" description="EamA" evidence="2">
    <location>
        <begin position="153"/>
        <end position="285"/>
    </location>
</feature>
<organism evidence="3 4">
    <name type="scientific">Desulfonema limicola</name>
    <dbReference type="NCBI Taxonomy" id="45656"/>
    <lineage>
        <taxon>Bacteria</taxon>
        <taxon>Pseudomonadati</taxon>
        <taxon>Thermodesulfobacteriota</taxon>
        <taxon>Desulfobacteria</taxon>
        <taxon>Desulfobacterales</taxon>
        <taxon>Desulfococcaceae</taxon>
        <taxon>Desulfonema</taxon>
    </lineage>
</organism>
<name>A0A975BE86_9BACT</name>
<keyword evidence="1" id="KW-1133">Transmembrane helix</keyword>
<accession>A0A975BE86</accession>
<dbReference type="EMBL" id="CP061799">
    <property type="protein sequence ID" value="QTA83777.1"/>
    <property type="molecule type" value="Genomic_DNA"/>
</dbReference>
<evidence type="ECO:0000259" key="2">
    <source>
        <dbReference type="Pfam" id="PF00892"/>
    </source>
</evidence>
<dbReference type="GO" id="GO:0016020">
    <property type="term" value="C:membrane"/>
    <property type="evidence" value="ECO:0007669"/>
    <property type="project" value="InterPro"/>
</dbReference>
<feature type="transmembrane region" description="Helical" evidence="1">
    <location>
        <begin position="116"/>
        <end position="134"/>
    </location>
</feature>
<proteinExistence type="predicted"/>
<dbReference type="AlphaFoldDB" id="A0A975BE86"/>
<keyword evidence="1" id="KW-0812">Transmembrane</keyword>
<evidence type="ECO:0000313" key="3">
    <source>
        <dbReference type="EMBL" id="QTA83777.1"/>
    </source>
</evidence>
<feature type="transmembrane region" description="Helical" evidence="1">
    <location>
        <begin position="267"/>
        <end position="286"/>
    </location>
</feature>
<sequence>MHWIIVSLLTALAVSSQDAWVKKHFSGLTSYEMSAYPILYSQPLFMISMFFVSIPELGPSFAWTFLANIPINALGFIMYMKAIQKSPLSLTIPYLAFTPVFMIITGYIFLDEMPGLWGIAGILIICAGGYILNIEPGKWHIFSPLAAVFKETGSWMMLIVAFIYSFGAVIGKKGILESSPLFFIVWFFGIFNPLLLLTLRFSGKIRMDTLFKSPFNGIIAGLFFFLHGMFHGWAISMTKAAYMISIKRLSVIFSIFYGKFVFKEKNISIRISGSLLMLAGTILISLQG</sequence>
<keyword evidence="4" id="KW-1185">Reference proteome</keyword>
<keyword evidence="1" id="KW-0472">Membrane</keyword>
<feature type="transmembrane region" description="Helical" evidence="1">
    <location>
        <begin position="155"/>
        <end position="175"/>
    </location>
</feature>
<dbReference type="InterPro" id="IPR000620">
    <property type="entry name" value="EamA_dom"/>
</dbReference>
<dbReference type="SUPFAM" id="SSF103481">
    <property type="entry name" value="Multidrug resistance efflux transporter EmrE"/>
    <property type="match status" value="2"/>
</dbReference>
<reference evidence="3" key="1">
    <citation type="journal article" date="2021" name="Microb. Physiol.">
        <title>Proteogenomic Insights into the Physiology of Marine, Sulfate-Reducing, Filamentous Desulfonema limicola and Desulfonema magnum.</title>
        <authorList>
            <person name="Schnaars V."/>
            <person name="Wohlbrand L."/>
            <person name="Scheve S."/>
            <person name="Hinrichs C."/>
            <person name="Reinhardt R."/>
            <person name="Rabus R."/>
        </authorList>
    </citation>
    <scope>NUCLEOTIDE SEQUENCE</scope>
    <source>
        <strain evidence="3">5ac10</strain>
    </source>
</reference>
<evidence type="ECO:0000313" key="4">
    <source>
        <dbReference type="Proteomes" id="UP000663720"/>
    </source>
</evidence>
<dbReference type="Proteomes" id="UP000663720">
    <property type="component" value="Chromosome"/>
</dbReference>
<gene>
    <name evidence="3" type="ORF">dnl_61920</name>
</gene>
<dbReference type="KEGG" id="dli:dnl_61920"/>
<feature type="domain" description="EamA" evidence="2">
    <location>
        <begin position="3"/>
        <end position="133"/>
    </location>
</feature>
<dbReference type="Pfam" id="PF00892">
    <property type="entry name" value="EamA"/>
    <property type="match status" value="2"/>
</dbReference>
<dbReference type="RefSeq" id="WP_207689576.1">
    <property type="nucleotide sequence ID" value="NZ_CP061799.1"/>
</dbReference>